<reference evidence="2" key="1">
    <citation type="submission" date="2020-02" db="EMBL/GenBank/DDBJ databases">
        <authorList>
            <person name="Meier V. D."/>
        </authorList>
    </citation>
    <scope>NUCLEOTIDE SEQUENCE</scope>
    <source>
        <strain evidence="2">AVDCRST_MAG35</strain>
    </source>
</reference>
<accession>A0A6J4PYW4</accession>
<protein>
    <submittedName>
        <fullName evidence="2">Uncharacterized protein</fullName>
    </submittedName>
</protein>
<dbReference type="AlphaFoldDB" id="A0A6J4PYW4"/>
<proteinExistence type="predicted"/>
<organism evidence="2">
    <name type="scientific">uncultured Quadrisphaera sp</name>
    <dbReference type="NCBI Taxonomy" id="904978"/>
    <lineage>
        <taxon>Bacteria</taxon>
        <taxon>Bacillati</taxon>
        <taxon>Actinomycetota</taxon>
        <taxon>Actinomycetes</taxon>
        <taxon>Kineosporiales</taxon>
        <taxon>Kineosporiaceae</taxon>
        <taxon>Quadrisphaera</taxon>
        <taxon>environmental samples</taxon>
    </lineage>
</organism>
<evidence type="ECO:0000313" key="2">
    <source>
        <dbReference type="EMBL" id="CAA9425593.1"/>
    </source>
</evidence>
<feature type="region of interest" description="Disordered" evidence="1">
    <location>
        <begin position="37"/>
        <end position="56"/>
    </location>
</feature>
<dbReference type="EMBL" id="CADCUY010000466">
    <property type="protein sequence ID" value="CAA9425593.1"/>
    <property type="molecule type" value="Genomic_DNA"/>
</dbReference>
<evidence type="ECO:0000256" key="1">
    <source>
        <dbReference type="SAM" id="MobiDB-lite"/>
    </source>
</evidence>
<gene>
    <name evidence="2" type="ORF">AVDCRST_MAG35-2293</name>
</gene>
<name>A0A6J4PYW4_9ACTN</name>
<sequence>MSAAGPGEHTRSIVVRGARVNDLRGVEERQAALGIAHRSSPVPTASLRLQCQGAHD</sequence>